<dbReference type="AlphaFoldDB" id="A0A5E4VHN2"/>
<dbReference type="EMBL" id="CABPRU010000005">
    <property type="protein sequence ID" value="VVE11782.1"/>
    <property type="molecule type" value="Genomic_DNA"/>
</dbReference>
<keyword evidence="2" id="KW-1185">Reference proteome</keyword>
<dbReference type="Proteomes" id="UP000334380">
    <property type="component" value="Unassembled WGS sequence"/>
</dbReference>
<sequence>MKCLSDDAYKASKVKLILNMRIVCNNIQQLP</sequence>
<evidence type="ECO:0000313" key="1">
    <source>
        <dbReference type="EMBL" id="VVE11782.1"/>
    </source>
</evidence>
<evidence type="ECO:0000313" key="2">
    <source>
        <dbReference type="Proteomes" id="UP000334380"/>
    </source>
</evidence>
<accession>A0A5E4VHN2</accession>
<gene>
    <name evidence="1" type="ORF">PTE31013_02692</name>
</gene>
<protein>
    <submittedName>
        <fullName evidence="1">Uncharacterized protein</fullName>
    </submittedName>
</protein>
<proteinExistence type="predicted"/>
<organism evidence="1 2">
    <name type="scientific">Pandoraea terrigena</name>
    <dbReference type="NCBI Taxonomy" id="2508292"/>
    <lineage>
        <taxon>Bacteria</taxon>
        <taxon>Pseudomonadati</taxon>
        <taxon>Pseudomonadota</taxon>
        <taxon>Betaproteobacteria</taxon>
        <taxon>Burkholderiales</taxon>
        <taxon>Burkholderiaceae</taxon>
        <taxon>Pandoraea</taxon>
    </lineage>
</organism>
<name>A0A5E4VHN2_9BURK</name>
<reference evidence="1 2" key="1">
    <citation type="submission" date="2019-08" db="EMBL/GenBank/DDBJ databases">
        <authorList>
            <person name="Peeters C."/>
        </authorList>
    </citation>
    <scope>NUCLEOTIDE SEQUENCE [LARGE SCALE GENOMIC DNA]</scope>
    <source>
        <strain evidence="1 2">LMG 31013</strain>
    </source>
</reference>